<evidence type="ECO:0000256" key="2">
    <source>
        <dbReference type="ARBA" id="ARBA00022771"/>
    </source>
</evidence>
<dbReference type="PANTHER" id="PTHR10634:SF25">
    <property type="entry name" value="AN1-TYPE ZINC FINGER PROTEIN 6"/>
    <property type="match status" value="1"/>
</dbReference>
<dbReference type="GO" id="GO:0008270">
    <property type="term" value="F:zinc ion binding"/>
    <property type="evidence" value="ECO:0007669"/>
    <property type="project" value="UniProtKB-KW"/>
</dbReference>
<dbReference type="GO" id="GO:0031593">
    <property type="term" value="F:polyubiquitin modification-dependent protein binding"/>
    <property type="evidence" value="ECO:0007669"/>
    <property type="project" value="TreeGrafter"/>
</dbReference>
<dbReference type="InterPro" id="IPR050652">
    <property type="entry name" value="AN1_A20_ZnFinger"/>
</dbReference>
<dbReference type="RefSeq" id="XP_019316007.2">
    <property type="nucleotide sequence ID" value="XM_019460462.2"/>
</dbReference>
<proteinExistence type="predicted"/>
<accession>A0A9V1G6G4</accession>
<dbReference type="FunFam" id="1.20.5.4770:FF:000001">
    <property type="entry name" value="Zinc finger AN1-type containing 6"/>
    <property type="match status" value="1"/>
</dbReference>
<dbReference type="GeneID" id="109273560"/>
<dbReference type="Proteomes" id="UP001165780">
    <property type="component" value="Unplaced"/>
</dbReference>
<dbReference type="InterPro" id="IPR002653">
    <property type="entry name" value="Znf_A20"/>
</dbReference>
<reference evidence="8" key="1">
    <citation type="submission" date="2025-08" db="UniProtKB">
        <authorList>
            <consortium name="RefSeq"/>
        </authorList>
    </citation>
    <scope>IDENTIFICATION</scope>
    <source>
        <tissue evidence="8">Whole blood</tissue>
    </source>
</reference>
<keyword evidence="7" id="KW-1185">Reference proteome</keyword>
<dbReference type="GO" id="GO:0003677">
    <property type="term" value="F:DNA binding"/>
    <property type="evidence" value="ECO:0007669"/>
    <property type="project" value="InterPro"/>
</dbReference>
<sequence>MMQLFGLLQGVQQRNMAQETNHSQVPMLCSTGCGFYGNPRTNGMCSVCYKEHLQRQNSSNGRISPPAASVGTLSESFPVQCADGSVPDAQSPLDSTSASVQPSPVSNQSLLSESVASSQVDSTSVDKAIPDTEDLQVARIVDCERNGCCGQTWQQLVSTATEDEDRVVNVHHACVEDGVAFCTEWPWQQEYQRWP</sequence>
<dbReference type="SMART" id="SM00259">
    <property type="entry name" value="ZnF_A20"/>
    <property type="match status" value="1"/>
</dbReference>
<evidence type="ECO:0000256" key="5">
    <source>
        <dbReference type="SAM" id="MobiDB-lite"/>
    </source>
</evidence>
<evidence type="ECO:0000259" key="6">
    <source>
        <dbReference type="PROSITE" id="PS51036"/>
    </source>
</evidence>
<dbReference type="PANTHER" id="PTHR10634">
    <property type="entry name" value="AN1-TYPE ZINC FINGER PROTEIN"/>
    <property type="match status" value="1"/>
</dbReference>
<keyword evidence="1" id="KW-0479">Metal-binding</keyword>
<dbReference type="PROSITE" id="PS51036">
    <property type="entry name" value="ZF_A20"/>
    <property type="match status" value="1"/>
</dbReference>
<organism evidence="7 8">
    <name type="scientific">Panthera pardus</name>
    <name type="common">Leopard</name>
    <name type="synonym">Felis pardus</name>
    <dbReference type="NCBI Taxonomy" id="9691"/>
    <lineage>
        <taxon>Eukaryota</taxon>
        <taxon>Metazoa</taxon>
        <taxon>Chordata</taxon>
        <taxon>Craniata</taxon>
        <taxon>Vertebrata</taxon>
        <taxon>Euteleostomi</taxon>
        <taxon>Mammalia</taxon>
        <taxon>Eutheria</taxon>
        <taxon>Laurasiatheria</taxon>
        <taxon>Carnivora</taxon>
        <taxon>Feliformia</taxon>
        <taxon>Felidae</taxon>
        <taxon>Pantherinae</taxon>
        <taxon>Panthera</taxon>
    </lineage>
</organism>
<evidence type="ECO:0000313" key="7">
    <source>
        <dbReference type="Proteomes" id="UP001165780"/>
    </source>
</evidence>
<feature type="compositionally biased region" description="Polar residues" evidence="5">
    <location>
        <begin position="92"/>
        <end position="125"/>
    </location>
</feature>
<keyword evidence="3" id="KW-0862">Zinc</keyword>
<dbReference type="Gene3D" id="1.20.5.4770">
    <property type="match status" value="1"/>
</dbReference>
<dbReference type="SUPFAM" id="SSF57716">
    <property type="entry name" value="Glucocorticoid receptor-like (DNA-binding domain)"/>
    <property type="match status" value="1"/>
</dbReference>
<dbReference type="Pfam" id="PF01754">
    <property type="entry name" value="zf-A20"/>
    <property type="match status" value="1"/>
</dbReference>
<keyword evidence="2 4" id="KW-0863">Zinc-finger</keyword>
<feature type="domain" description="A20-type" evidence="6">
    <location>
        <begin position="23"/>
        <end position="57"/>
    </location>
</feature>
<gene>
    <name evidence="8" type="primary">ZFAND6</name>
</gene>
<protein>
    <submittedName>
        <fullName evidence="8">AN1-type zinc finger protein 6 isoform X3</fullName>
    </submittedName>
</protein>
<dbReference type="CTD" id="54469"/>
<evidence type="ECO:0000256" key="4">
    <source>
        <dbReference type="PROSITE-ProRule" id="PRU00451"/>
    </source>
</evidence>
<evidence type="ECO:0000256" key="1">
    <source>
        <dbReference type="ARBA" id="ARBA00022723"/>
    </source>
</evidence>
<evidence type="ECO:0000313" key="8">
    <source>
        <dbReference type="RefSeq" id="XP_019316007.2"/>
    </source>
</evidence>
<feature type="region of interest" description="Disordered" evidence="5">
    <location>
        <begin position="84"/>
        <end position="125"/>
    </location>
</feature>
<evidence type="ECO:0000256" key="3">
    <source>
        <dbReference type="ARBA" id="ARBA00022833"/>
    </source>
</evidence>
<dbReference type="AlphaFoldDB" id="A0A9V1G6G4"/>
<name>A0A9V1G6G4_PANPR</name>
<dbReference type="GO" id="GO:0006625">
    <property type="term" value="P:protein targeting to peroxisome"/>
    <property type="evidence" value="ECO:0007669"/>
    <property type="project" value="TreeGrafter"/>
</dbReference>